<dbReference type="GO" id="GO:0030150">
    <property type="term" value="P:protein import into mitochondrial matrix"/>
    <property type="evidence" value="ECO:0007669"/>
    <property type="project" value="InterPro"/>
</dbReference>
<comment type="similarity">
    <text evidence="2">Belongs to the TIM16/PAM16 family.</text>
</comment>
<keyword evidence="5" id="KW-0653">Protein transport</keyword>
<evidence type="ECO:0000256" key="9">
    <source>
        <dbReference type="SAM" id="MobiDB-lite"/>
    </source>
</evidence>
<comment type="caution">
    <text evidence="10">The sequence shown here is derived from an EMBL/GenBank/DDBJ whole genome shotgun (WGS) entry which is preliminary data.</text>
</comment>
<evidence type="ECO:0000256" key="1">
    <source>
        <dbReference type="ARBA" id="ARBA00004443"/>
    </source>
</evidence>
<dbReference type="Proteomes" id="UP001187531">
    <property type="component" value="Unassembled WGS sequence"/>
</dbReference>
<name>A0AA88LA20_ARTSF</name>
<dbReference type="FunFam" id="1.10.287.110:FF:000006">
    <property type="entry name" value="Import inner membrane translocase subunit TIM16"/>
    <property type="match status" value="1"/>
</dbReference>
<evidence type="ECO:0000313" key="10">
    <source>
        <dbReference type="EMBL" id="KAK2722727.1"/>
    </source>
</evidence>
<evidence type="ECO:0000256" key="7">
    <source>
        <dbReference type="ARBA" id="ARBA00023128"/>
    </source>
</evidence>
<keyword evidence="11" id="KW-1185">Reference proteome</keyword>
<evidence type="ECO:0000256" key="3">
    <source>
        <dbReference type="ARBA" id="ARBA00022448"/>
    </source>
</evidence>
<dbReference type="GO" id="GO:0005744">
    <property type="term" value="C:TIM23 mitochondrial import inner membrane translocase complex"/>
    <property type="evidence" value="ECO:0007669"/>
    <property type="project" value="InterPro"/>
</dbReference>
<dbReference type="PANTHER" id="PTHR12388">
    <property type="entry name" value="MITOCHONDRIA ASSOCIATED GRANULOCYTE MACROPHAGE CSF SIGNALING MOLECULE"/>
    <property type="match status" value="1"/>
</dbReference>
<comment type="subcellular location">
    <subcellularLocation>
        <location evidence="1">Mitochondrion inner membrane</location>
        <topology evidence="1">Peripheral membrane protein</topology>
        <orientation evidence="1">Matrix side</orientation>
    </subcellularLocation>
</comment>
<protein>
    <submittedName>
        <fullName evidence="10">Uncharacterized protein</fullName>
    </submittedName>
</protein>
<organism evidence="10 11">
    <name type="scientific">Artemia franciscana</name>
    <name type="common">Brine shrimp</name>
    <name type="synonym">Artemia sanfranciscana</name>
    <dbReference type="NCBI Taxonomy" id="6661"/>
    <lineage>
        <taxon>Eukaryota</taxon>
        <taxon>Metazoa</taxon>
        <taxon>Ecdysozoa</taxon>
        <taxon>Arthropoda</taxon>
        <taxon>Crustacea</taxon>
        <taxon>Branchiopoda</taxon>
        <taxon>Anostraca</taxon>
        <taxon>Artemiidae</taxon>
        <taxon>Artemia</taxon>
    </lineage>
</organism>
<dbReference type="InterPro" id="IPR005341">
    <property type="entry name" value="Tim16"/>
</dbReference>
<dbReference type="Gene3D" id="1.10.287.110">
    <property type="entry name" value="DnaJ domain"/>
    <property type="match status" value="1"/>
</dbReference>
<feature type="region of interest" description="Disordered" evidence="9">
    <location>
        <begin position="107"/>
        <end position="126"/>
    </location>
</feature>
<dbReference type="EMBL" id="JAVRJZ010000005">
    <property type="protein sequence ID" value="KAK2722726.1"/>
    <property type="molecule type" value="Genomic_DNA"/>
</dbReference>
<evidence type="ECO:0000256" key="2">
    <source>
        <dbReference type="ARBA" id="ARBA00008817"/>
    </source>
</evidence>
<dbReference type="Pfam" id="PF03656">
    <property type="entry name" value="Pam16"/>
    <property type="match status" value="1"/>
</dbReference>
<evidence type="ECO:0000256" key="8">
    <source>
        <dbReference type="ARBA" id="ARBA00023136"/>
    </source>
</evidence>
<gene>
    <name evidence="10" type="ORF">QYM36_003045</name>
</gene>
<dbReference type="InterPro" id="IPR036869">
    <property type="entry name" value="J_dom_sf"/>
</dbReference>
<dbReference type="EMBL" id="JAVRJZ010000005">
    <property type="protein sequence ID" value="KAK2722727.1"/>
    <property type="molecule type" value="Genomic_DNA"/>
</dbReference>
<keyword evidence="6" id="KW-0811">Translocation</keyword>
<sequence length="126" mass="14046">MAKYIAQIIIAGSQIFGRAFAKAIQQEFQASQQAASRAGGGRAGAQSAAANLKSGMNLEEAKQILNVDKLDPQLIQERYQHLFSINEKSKGGSFYLQSKVYRAKERLDEELRLHTEKQQETSSRKT</sequence>
<keyword evidence="4" id="KW-0999">Mitochondrion inner membrane</keyword>
<keyword evidence="8" id="KW-0472">Membrane</keyword>
<dbReference type="PANTHER" id="PTHR12388:SF0">
    <property type="entry name" value="MITOCHONDRIAL IMPORT INNER MEMBRANE TRANSLOCASE SUBUNIT TIM16"/>
    <property type="match status" value="1"/>
</dbReference>
<keyword evidence="7" id="KW-0496">Mitochondrion</keyword>
<evidence type="ECO:0000256" key="6">
    <source>
        <dbReference type="ARBA" id="ARBA00023010"/>
    </source>
</evidence>
<evidence type="ECO:0000313" key="11">
    <source>
        <dbReference type="Proteomes" id="UP001187531"/>
    </source>
</evidence>
<dbReference type="AlphaFoldDB" id="A0AA88LA20"/>
<reference evidence="10" key="1">
    <citation type="submission" date="2023-07" db="EMBL/GenBank/DDBJ databases">
        <title>Chromosome-level genome assembly of Artemia franciscana.</title>
        <authorList>
            <person name="Jo E."/>
        </authorList>
    </citation>
    <scope>NUCLEOTIDE SEQUENCE</scope>
    <source>
        <tissue evidence="10">Whole body</tissue>
    </source>
</reference>
<evidence type="ECO:0000256" key="4">
    <source>
        <dbReference type="ARBA" id="ARBA00022792"/>
    </source>
</evidence>
<proteinExistence type="inferred from homology"/>
<evidence type="ECO:0000256" key="5">
    <source>
        <dbReference type="ARBA" id="ARBA00022927"/>
    </source>
</evidence>
<keyword evidence="3" id="KW-0813">Transport</keyword>
<accession>A0AA88LA20</accession>